<gene>
    <name evidence="3" type="ORF">QP460_006735</name>
</gene>
<feature type="region of interest" description="Disordered" evidence="1">
    <location>
        <begin position="33"/>
        <end position="128"/>
    </location>
</feature>
<reference evidence="3" key="1">
    <citation type="submission" date="2023-05" db="EMBL/GenBank/DDBJ databases">
        <authorList>
            <person name="Du J."/>
        </authorList>
    </citation>
    <scope>NUCLEOTIDE SEQUENCE</scope>
    <source>
        <strain evidence="3">UMB1064</strain>
    </source>
</reference>
<feature type="transmembrane region" description="Helical" evidence="2">
    <location>
        <begin position="12"/>
        <end position="33"/>
    </location>
</feature>
<evidence type="ECO:0000313" key="4">
    <source>
        <dbReference type="Proteomes" id="UP001223646"/>
    </source>
</evidence>
<evidence type="ECO:0008006" key="5">
    <source>
        <dbReference type="Google" id="ProtNLM"/>
    </source>
</evidence>
<dbReference type="Proteomes" id="UP001223646">
    <property type="component" value="Unassembled WGS sequence"/>
</dbReference>
<feature type="compositionally biased region" description="Low complexity" evidence="1">
    <location>
        <begin position="45"/>
        <end position="114"/>
    </location>
</feature>
<proteinExistence type="predicted"/>
<organism evidence="3 4">
    <name type="scientific">Corynebacterium amycolatum</name>
    <dbReference type="NCBI Taxonomy" id="43765"/>
    <lineage>
        <taxon>Bacteria</taxon>
        <taxon>Bacillati</taxon>
        <taxon>Actinomycetota</taxon>
        <taxon>Actinomycetes</taxon>
        <taxon>Mycobacteriales</taxon>
        <taxon>Corynebacteriaceae</taxon>
        <taxon>Corynebacterium</taxon>
    </lineage>
</organism>
<keyword evidence="2" id="KW-0472">Membrane</keyword>
<evidence type="ECO:0000256" key="2">
    <source>
        <dbReference type="SAM" id="Phobius"/>
    </source>
</evidence>
<sequence length="227" mass="23037">MSGNGTPKSLSIPIIIVATALVVVIGIAIGLSLNNSDEPQRPEVPSSSQPTSPSSTPPSSTSSTSTSKTTTTTTTTSKTSETSSSTPSTSTSSSSSTPSTTSSSSTTTSSEPTSAPEGQDFGTGRSDLDGLGFVGSSARCDSGDRAFAVVAAEQGIKAAACETRSGEKYYRSDTPQGSGSMDIIVDEGDRVVAQNGSYKYQMSPSGVLVTKDNEVVKKYAAEAWGTA</sequence>
<evidence type="ECO:0000256" key="1">
    <source>
        <dbReference type="SAM" id="MobiDB-lite"/>
    </source>
</evidence>
<keyword evidence="2" id="KW-1133">Transmembrane helix</keyword>
<name>A0AAW9SZ28_CORAY</name>
<dbReference type="AlphaFoldDB" id="A0AAW9SZ28"/>
<accession>A0AAW9SZ28</accession>
<keyword evidence="2" id="KW-0812">Transmembrane</keyword>
<comment type="caution">
    <text evidence="3">The sequence shown here is derived from an EMBL/GenBank/DDBJ whole genome shotgun (WGS) entry which is preliminary data.</text>
</comment>
<dbReference type="RefSeq" id="WP_141765038.1">
    <property type="nucleotide sequence ID" value="NZ_JASOMP010000009.1"/>
</dbReference>
<evidence type="ECO:0000313" key="3">
    <source>
        <dbReference type="EMBL" id="MEO3717281.1"/>
    </source>
</evidence>
<dbReference type="EMBL" id="JASOOY020000020">
    <property type="protein sequence ID" value="MEO3717281.1"/>
    <property type="molecule type" value="Genomic_DNA"/>
</dbReference>
<reference evidence="3" key="2">
    <citation type="submission" date="2024-05" db="EMBL/GenBank/DDBJ databases">
        <authorList>
            <person name="Wolfe A."/>
        </authorList>
    </citation>
    <scope>NUCLEOTIDE SEQUENCE</scope>
    <source>
        <strain evidence="3">UMB1064</strain>
    </source>
</reference>
<protein>
    <recommendedName>
        <fullName evidence="5">Serine/threonine protein kinase</fullName>
    </recommendedName>
</protein>